<accession>A0ABM7MXB2</accession>
<dbReference type="PANTHER" id="PTHR46663:SF2">
    <property type="entry name" value="GGDEF DOMAIN-CONTAINING PROTEIN"/>
    <property type="match status" value="1"/>
</dbReference>
<dbReference type="CDD" id="cd01949">
    <property type="entry name" value="GGDEF"/>
    <property type="match status" value="1"/>
</dbReference>
<dbReference type="Pfam" id="PF00990">
    <property type="entry name" value="GGDEF"/>
    <property type="match status" value="1"/>
</dbReference>
<evidence type="ECO:0000259" key="2">
    <source>
        <dbReference type="PROSITE" id="PS50887"/>
    </source>
</evidence>
<dbReference type="RefSeq" id="WP_133845688.1">
    <property type="nucleotide sequence ID" value="NZ_AP024329.1"/>
</dbReference>
<reference evidence="3 4" key="1">
    <citation type="submission" date="2021-01" db="EMBL/GenBank/DDBJ databases">
        <title>Complete genome sequence of Erwinia rhapontici MAFF 311153.</title>
        <authorList>
            <person name="Morohoshi T."/>
            <person name="Someya N."/>
        </authorList>
    </citation>
    <scope>NUCLEOTIDE SEQUENCE [LARGE SCALE GENOMIC DNA]</scope>
    <source>
        <strain evidence="3 4">MAFF 311153</strain>
    </source>
</reference>
<protein>
    <submittedName>
        <fullName evidence="3">Diguanylate cyclase</fullName>
    </submittedName>
</protein>
<dbReference type="EMBL" id="AP024329">
    <property type="protein sequence ID" value="BCQ33790.1"/>
    <property type="molecule type" value="Genomic_DNA"/>
</dbReference>
<dbReference type="SMART" id="SM00065">
    <property type="entry name" value="GAF"/>
    <property type="match status" value="1"/>
</dbReference>
<dbReference type="SUPFAM" id="SSF55073">
    <property type="entry name" value="Nucleotide cyclase"/>
    <property type="match status" value="1"/>
</dbReference>
<keyword evidence="4" id="KW-1185">Reference proteome</keyword>
<dbReference type="SUPFAM" id="SSF55781">
    <property type="entry name" value="GAF domain-like"/>
    <property type="match status" value="1"/>
</dbReference>
<name>A0ABM7MXB2_ERWRD</name>
<dbReference type="Gene3D" id="3.30.450.40">
    <property type="match status" value="1"/>
</dbReference>
<dbReference type="InterPro" id="IPR043128">
    <property type="entry name" value="Rev_trsase/Diguanyl_cyclase"/>
</dbReference>
<dbReference type="InterPro" id="IPR003018">
    <property type="entry name" value="GAF"/>
</dbReference>
<dbReference type="InterPro" id="IPR029016">
    <property type="entry name" value="GAF-like_dom_sf"/>
</dbReference>
<organism evidence="3 4">
    <name type="scientific">Erwinia rhapontici</name>
    <name type="common">Pectobacterium rhapontici</name>
    <dbReference type="NCBI Taxonomy" id="55212"/>
    <lineage>
        <taxon>Bacteria</taxon>
        <taxon>Pseudomonadati</taxon>
        <taxon>Pseudomonadota</taxon>
        <taxon>Gammaproteobacteria</taxon>
        <taxon>Enterobacterales</taxon>
        <taxon>Erwiniaceae</taxon>
        <taxon>Erwinia</taxon>
    </lineage>
</organism>
<dbReference type="PANTHER" id="PTHR46663">
    <property type="entry name" value="DIGUANYLATE CYCLASE DGCT-RELATED"/>
    <property type="match status" value="1"/>
</dbReference>
<dbReference type="Gene3D" id="3.30.70.270">
    <property type="match status" value="1"/>
</dbReference>
<dbReference type="InterPro" id="IPR000160">
    <property type="entry name" value="GGDEF_dom"/>
</dbReference>
<evidence type="ECO:0000256" key="1">
    <source>
        <dbReference type="SAM" id="Coils"/>
    </source>
</evidence>
<dbReference type="Proteomes" id="UP000677515">
    <property type="component" value="Chromosome"/>
</dbReference>
<gene>
    <name evidence="3" type="ORF">ERHA53_11330</name>
</gene>
<dbReference type="InterPro" id="IPR029787">
    <property type="entry name" value="Nucleotide_cyclase"/>
</dbReference>
<dbReference type="Pfam" id="PF13185">
    <property type="entry name" value="GAF_2"/>
    <property type="match status" value="1"/>
</dbReference>
<sequence length="341" mass="37632">MKENLIERISTALGSEKTLEGFVRQLLEMLELVTDMESTYLTHIDADGIKQHIVYARNSEAMQIPEGLSVPWEDTLCKRALDEGRSYTCDVPAVWGDSEAAKALGITTYVSTPVWLGDGAIYGTLCAASSESRELSDRAEQVLQLFAELISQYIRKEQLLEELQEANAALTAVSHTDELTGLPNRRAVFANLPKLFAHARNDTHHLMMAFIDLDGFKQINDRYGHKTGDEFLQAIGERLKELVHEDDVLGRLGGDEFIIATLDASDAQTAAATTFKNRISALLSGRYHLSGTRIDYAGASIGIIHVDPSLSTPDSAVRDADAAMYEDKGRRKQRQVCGQSL</sequence>
<feature type="coiled-coil region" evidence="1">
    <location>
        <begin position="146"/>
        <end position="176"/>
    </location>
</feature>
<dbReference type="NCBIfam" id="TIGR00254">
    <property type="entry name" value="GGDEF"/>
    <property type="match status" value="1"/>
</dbReference>
<evidence type="ECO:0000313" key="4">
    <source>
        <dbReference type="Proteomes" id="UP000677515"/>
    </source>
</evidence>
<dbReference type="PROSITE" id="PS50887">
    <property type="entry name" value="GGDEF"/>
    <property type="match status" value="1"/>
</dbReference>
<proteinExistence type="predicted"/>
<dbReference type="SMART" id="SM00267">
    <property type="entry name" value="GGDEF"/>
    <property type="match status" value="1"/>
</dbReference>
<dbReference type="InterPro" id="IPR052163">
    <property type="entry name" value="DGC-Regulatory_Protein"/>
</dbReference>
<feature type="domain" description="GGDEF" evidence="2">
    <location>
        <begin position="204"/>
        <end position="341"/>
    </location>
</feature>
<keyword evidence="1" id="KW-0175">Coiled coil</keyword>
<dbReference type="GeneID" id="99865441"/>
<evidence type="ECO:0000313" key="3">
    <source>
        <dbReference type="EMBL" id="BCQ33790.1"/>
    </source>
</evidence>